<name>A0A2S6IEG5_9ACTN</name>
<evidence type="ECO:0000313" key="4">
    <source>
        <dbReference type="Proteomes" id="UP000239485"/>
    </source>
</evidence>
<comment type="caution">
    <text evidence="3">The sequence shown here is derived from an EMBL/GenBank/DDBJ whole genome shotgun (WGS) entry which is preliminary data.</text>
</comment>
<evidence type="ECO:0000259" key="1">
    <source>
        <dbReference type="Pfam" id="PF03551"/>
    </source>
</evidence>
<dbReference type="GO" id="GO:0003677">
    <property type="term" value="F:DNA binding"/>
    <property type="evidence" value="ECO:0007669"/>
    <property type="project" value="UniProtKB-KW"/>
</dbReference>
<keyword evidence="4" id="KW-1185">Reference proteome</keyword>
<dbReference type="PANTHER" id="PTHR43252:SF6">
    <property type="entry name" value="NEGATIVE TRANSCRIPTION REGULATOR PADR"/>
    <property type="match status" value="1"/>
</dbReference>
<dbReference type="InterPro" id="IPR005149">
    <property type="entry name" value="Tscrpt_reg_PadR_N"/>
</dbReference>
<gene>
    <name evidence="3" type="ORF">CLV92_11328</name>
</gene>
<dbReference type="Proteomes" id="UP000239485">
    <property type="component" value="Unassembled WGS sequence"/>
</dbReference>
<dbReference type="AlphaFoldDB" id="A0A2S6IEG5"/>
<feature type="domain" description="Transcription regulator PadR C-terminal" evidence="2">
    <location>
        <begin position="84"/>
        <end position="166"/>
    </location>
</feature>
<dbReference type="InterPro" id="IPR036390">
    <property type="entry name" value="WH_DNA-bd_sf"/>
</dbReference>
<evidence type="ECO:0000313" key="3">
    <source>
        <dbReference type="EMBL" id="PPK92599.1"/>
    </source>
</evidence>
<evidence type="ECO:0000259" key="2">
    <source>
        <dbReference type="Pfam" id="PF10400"/>
    </source>
</evidence>
<protein>
    <submittedName>
        <fullName evidence="3">DNA-binding PadR family transcriptional regulator</fullName>
    </submittedName>
</protein>
<organism evidence="3 4">
    <name type="scientific">Kineococcus xinjiangensis</name>
    <dbReference type="NCBI Taxonomy" id="512762"/>
    <lineage>
        <taxon>Bacteria</taxon>
        <taxon>Bacillati</taxon>
        <taxon>Actinomycetota</taxon>
        <taxon>Actinomycetes</taxon>
        <taxon>Kineosporiales</taxon>
        <taxon>Kineosporiaceae</taxon>
        <taxon>Kineococcus</taxon>
    </lineage>
</organism>
<accession>A0A2S6IEG5</accession>
<keyword evidence="3" id="KW-0238">DNA-binding</keyword>
<dbReference type="InterPro" id="IPR036388">
    <property type="entry name" value="WH-like_DNA-bd_sf"/>
</dbReference>
<feature type="domain" description="Transcription regulator PadR N-terminal" evidence="1">
    <location>
        <begin position="1"/>
        <end position="72"/>
    </location>
</feature>
<dbReference type="Gene3D" id="1.10.10.10">
    <property type="entry name" value="Winged helix-like DNA-binding domain superfamily/Winged helix DNA-binding domain"/>
    <property type="match status" value="1"/>
</dbReference>
<dbReference type="Pfam" id="PF10400">
    <property type="entry name" value="Vir_act_alpha_C"/>
    <property type="match status" value="1"/>
</dbReference>
<sequence>MLGALSVEPMTGYRLRTEIVETLGHFWHESFGQIYPALAGLEREGLVARDAASAGPGNLFRITAAGRRRLRELLAEPFQQPAPRDPLLLRVFFGHHVEPDRLRDWLAEALAQAETACARYEVLRAEIERAPDVATQGRFRLLTLLAGLHGARARADWAREAMDLLDGEGAPG</sequence>
<dbReference type="EMBL" id="PTJD01000013">
    <property type="protein sequence ID" value="PPK92599.1"/>
    <property type="molecule type" value="Genomic_DNA"/>
</dbReference>
<proteinExistence type="predicted"/>
<dbReference type="InterPro" id="IPR018309">
    <property type="entry name" value="Tscrpt_reg_PadR_C"/>
</dbReference>
<dbReference type="PANTHER" id="PTHR43252">
    <property type="entry name" value="TRANSCRIPTIONAL REGULATOR YQJI"/>
    <property type="match status" value="1"/>
</dbReference>
<reference evidence="3 4" key="1">
    <citation type="submission" date="2018-02" db="EMBL/GenBank/DDBJ databases">
        <title>Genomic Encyclopedia of Archaeal and Bacterial Type Strains, Phase II (KMG-II): from individual species to whole genera.</title>
        <authorList>
            <person name="Goeker M."/>
        </authorList>
    </citation>
    <scope>NUCLEOTIDE SEQUENCE [LARGE SCALE GENOMIC DNA]</scope>
    <source>
        <strain evidence="3 4">DSM 22857</strain>
    </source>
</reference>
<dbReference type="Pfam" id="PF03551">
    <property type="entry name" value="PadR"/>
    <property type="match status" value="1"/>
</dbReference>
<dbReference type="Gene3D" id="6.10.140.190">
    <property type="match status" value="1"/>
</dbReference>
<dbReference type="SUPFAM" id="SSF46785">
    <property type="entry name" value="Winged helix' DNA-binding domain"/>
    <property type="match status" value="1"/>
</dbReference>